<dbReference type="AlphaFoldDB" id="A0A1Q5UHF1"/>
<dbReference type="EMBL" id="MNBE01000259">
    <property type="protein sequence ID" value="OKP11910.1"/>
    <property type="molecule type" value="Genomic_DNA"/>
</dbReference>
<keyword evidence="3" id="KW-1185">Reference proteome</keyword>
<evidence type="ECO:0000313" key="2">
    <source>
        <dbReference type="EMBL" id="OKP11910.1"/>
    </source>
</evidence>
<feature type="chain" id="PRO_5013270869" evidence="1">
    <location>
        <begin position="18"/>
        <end position="113"/>
    </location>
</feature>
<reference evidence="2 3" key="1">
    <citation type="submission" date="2016-10" db="EMBL/GenBank/DDBJ databases">
        <title>Genome sequence of the ascomycete fungus Penicillium subrubescens.</title>
        <authorList>
            <person name="De Vries R.P."/>
            <person name="Peng M."/>
            <person name="Dilokpimol A."/>
            <person name="Hilden K."/>
            <person name="Makela M.R."/>
            <person name="Grigoriev I."/>
            <person name="Riley R."/>
            <person name="Granchi Z."/>
        </authorList>
    </citation>
    <scope>NUCLEOTIDE SEQUENCE [LARGE SCALE GENOMIC DNA]</scope>
    <source>
        <strain evidence="2 3">CBS 132785</strain>
    </source>
</reference>
<gene>
    <name evidence="2" type="ORF">PENSUB_2580</name>
</gene>
<dbReference type="Proteomes" id="UP000186955">
    <property type="component" value="Unassembled WGS sequence"/>
</dbReference>
<protein>
    <submittedName>
        <fullName evidence="2">Uncharacterized protein</fullName>
    </submittedName>
</protein>
<feature type="signal peptide" evidence="1">
    <location>
        <begin position="1"/>
        <end position="17"/>
    </location>
</feature>
<evidence type="ECO:0000313" key="3">
    <source>
        <dbReference type="Proteomes" id="UP000186955"/>
    </source>
</evidence>
<organism evidence="2 3">
    <name type="scientific">Penicillium subrubescens</name>
    <dbReference type="NCBI Taxonomy" id="1316194"/>
    <lineage>
        <taxon>Eukaryota</taxon>
        <taxon>Fungi</taxon>
        <taxon>Dikarya</taxon>
        <taxon>Ascomycota</taxon>
        <taxon>Pezizomycotina</taxon>
        <taxon>Eurotiomycetes</taxon>
        <taxon>Eurotiomycetidae</taxon>
        <taxon>Eurotiales</taxon>
        <taxon>Aspergillaceae</taxon>
        <taxon>Penicillium</taxon>
    </lineage>
</organism>
<sequence length="113" mass="12112">MHLPSLLLSAICALAAAAPQQSGGKPIACNTVQPVYECYYSQCSYPQACYDQCYQALVTCYNGTSTQSCYNDYNLCQNKCTADSPCRQCCNQAGISKCHTKDAATCCAAAYGQ</sequence>
<evidence type="ECO:0000256" key="1">
    <source>
        <dbReference type="SAM" id="SignalP"/>
    </source>
</evidence>
<proteinExistence type="predicted"/>
<keyword evidence="1" id="KW-0732">Signal</keyword>
<name>A0A1Q5UHF1_9EURO</name>
<accession>A0A1Q5UHF1</accession>
<comment type="caution">
    <text evidence="2">The sequence shown here is derived from an EMBL/GenBank/DDBJ whole genome shotgun (WGS) entry which is preliminary data.</text>
</comment>